<protein>
    <submittedName>
        <fullName evidence="7">Lipid A biosynthesis acyltransferase</fullName>
    </submittedName>
</protein>
<comment type="caution">
    <text evidence="7">The sequence shown here is derived from an EMBL/GenBank/DDBJ whole genome shotgun (WGS) entry which is preliminary data.</text>
</comment>
<gene>
    <name evidence="7" type="ORF">Dthio_PD1354</name>
</gene>
<dbReference type="PANTHER" id="PTHR30606:SF10">
    <property type="entry name" value="PHOSPHATIDYLINOSITOL MANNOSIDE ACYLTRANSFERASE"/>
    <property type="match status" value="1"/>
</dbReference>
<evidence type="ECO:0000256" key="2">
    <source>
        <dbReference type="ARBA" id="ARBA00022475"/>
    </source>
</evidence>
<keyword evidence="5" id="KW-0472">Membrane</keyword>
<dbReference type="AlphaFoldDB" id="D6STJ9"/>
<evidence type="ECO:0000313" key="7">
    <source>
        <dbReference type="EMBL" id="EFI34015.1"/>
    </source>
</evidence>
<evidence type="ECO:0000256" key="3">
    <source>
        <dbReference type="ARBA" id="ARBA00022519"/>
    </source>
</evidence>
<sequence length="294" mass="33802">MSYPVTAGLFVLLGQLVRRMSRGQALRLGRLLGYLACDVFRIRRNLVQDNLKQAFPEKTETQIQHLTRQTYITQARNVIELLRIPLIRNEQDAQELLDIQADASFYEAINQSRGAVVVPAHLSSWEAIAVCAGILLKPLHIVVKPIKNRYLDRQINRLRTMHGNSLIQKDQALRQGRSALETGGILVLLGDQSNKHGNFYTEFLGRKARVAQGPAFLALKAGLPLFVETCRSLDNGRYQVDINQIATNDLDYTRESIRTLTVRYTRVLDKFIRDHPEEWLWLHDRWKKPKVRKI</sequence>
<name>D6STJ9_9BACT</name>
<evidence type="ECO:0000256" key="5">
    <source>
        <dbReference type="ARBA" id="ARBA00023136"/>
    </source>
</evidence>
<dbReference type="GO" id="GO:0009247">
    <property type="term" value="P:glycolipid biosynthetic process"/>
    <property type="evidence" value="ECO:0007669"/>
    <property type="project" value="UniProtKB-ARBA"/>
</dbReference>
<proteinExistence type="predicted"/>
<dbReference type="CDD" id="cd07984">
    <property type="entry name" value="LPLAT_LABLAT-like"/>
    <property type="match status" value="1"/>
</dbReference>
<dbReference type="Proteomes" id="UP000005496">
    <property type="component" value="Unassembled WGS sequence"/>
</dbReference>
<keyword evidence="6 7" id="KW-0012">Acyltransferase</keyword>
<dbReference type="PANTHER" id="PTHR30606">
    <property type="entry name" value="LIPID A BIOSYNTHESIS LAUROYL ACYLTRANSFERASE"/>
    <property type="match status" value="1"/>
</dbReference>
<dbReference type="GO" id="GO:0016746">
    <property type="term" value="F:acyltransferase activity"/>
    <property type="evidence" value="ECO:0007669"/>
    <property type="project" value="UniProtKB-KW"/>
</dbReference>
<keyword evidence="8" id="KW-1185">Reference proteome</keyword>
<dbReference type="eggNOG" id="COG1560">
    <property type="taxonomic scope" value="Bacteria"/>
</dbReference>
<keyword evidence="4" id="KW-0808">Transferase</keyword>
<dbReference type="EMBL" id="ACJN02000003">
    <property type="protein sequence ID" value="EFI34015.1"/>
    <property type="molecule type" value="Genomic_DNA"/>
</dbReference>
<keyword evidence="3" id="KW-0997">Cell inner membrane</keyword>
<dbReference type="Pfam" id="PF03279">
    <property type="entry name" value="Lip_A_acyltrans"/>
    <property type="match status" value="1"/>
</dbReference>
<reference evidence="7" key="1">
    <citation type="submission" date="2010-05" db="EMBL/GenBank/DDBJ databases">
        <title>The draft genome of Desulfonatronospira thiodismutans ASO3-1.</title>
        <authorList>
            <consortium name="US DOE Joint Genome Institute (JGI-PGF)"/>
            <person name="Lucas S."/>
            <person name="Copeland A."/>
            <person name="Lapidus A."/>
            <person name="Cheng J.-F."/>
            <person name="Bruce D."/>
            <person name="Goodwin L."/>
            <person name="Pitluck S."/>
            <person name="Chertkov O."/>
            <person name="Brettin T."/>
            <person name="Detter J.C."/>
            <person name="Han C."/>
            <person name="Land M.L."/>
            <person name="Hauser L."/>
            <person name="Kyrpides N."/>
            <person name="Mikhailova N."/>
            <person name="Muyzer G."/>
            <person name="Woyke T."/>
        </authorList>
    </citation>
    <scope>NUCLEOTIDE SEQUENCE [LARGE SCALE GENOMIC DNA]</scope>
    <source>
        <strain evidence="7">ASO3-1</strain>
    </source>
</reference>
<keyword evidence="2" id="KW-1003">Cell membrane</keyword>
<evidence type="ECO:0000313" key="8">
    <source>
        <dbReference type="Proteomes" id="UP000005496"/>
    </source>
</evidence>
<evidence type="ECO:0000256" key="4">
    <source>
        <dbReference type="ARBA" id="ARBA00022679"/>
    </source>
</evidence>
<dbReference type="InterPro" id="IPR004960">
    <property type="entry name" value="LipA_acyltrans"/>
</dbReference>
<evidence type="ECO:0000256" key="1">
    <source>
        <dbReference type="ARBA" id="ARBA00004533"/>
    </source>
</evidence>
<organism evidence="7 8">
    <name type="scientific">Desulfonatronospira thiodismutans ASO3-1</name>
    <dbReference type="NCBI Taxonomy" id="555779"/>
    <lineage>
        <taxon>Bacteria</taxon>
        <taxon>Pseudomonadati</taxon>
        <taxon>Thermodesulfobacteriota</taxon>
        <taxon>Desulfovibrionia</taxon>
        <taxon>Desulfovibrionales</taxon>
        <taxon>Desulfonatronovibrionaceae</taxon>
        <taxon>Desulfonatronospira</taxon>
    </lineage>
</organism>
<evidence type="ECO:0000256" key="6">
    <source>
        <dbReference type="ARBA" id="ARBA00023315"/>
    </source>
</evidence>
<accession>D6STJ9</accession>
<dbReference type="GO" id="GO:0005886">
    <property type="term" value="C:plasma membrane"/>
    <property type="evidence" value="ECO:0007669"/>
    <property type="project" value="UniProtKB-SubCell"/>
</dbReference>
<comment type="subcellular location">
    <subcellularLocation>
        <location evidence="1">Cell inner membrane</location>
    </subcellularLocation>
</comment>